<feature type="binding site" evidence="2">
    <location>
        <position position="137"/>
    </location>
    <ligand>
        <name>Fe cation</name>
        <dbReference type="ChEBI" id="CHEBI:24875"/>
    </ligand>
</feature>
<protein>
    <recommendedName>
        <fullName evidence="2">Peptide deformylase</fullName>
        <shortName evidence="2">PDF</shortName>
        <ecNumber evidence="2">3.5.1.88</ecNumber>
    </recommendedName>
    <alternativeName>
        <fullName evidence="2">Polypeptide deformylase</fullName>
    </alternativeName>
</protein>
<comment type="cofactor">
    <cofactor evidence="2">
        <name>Fe(2+)</name>
        <dbReference type="ChEBI" id="CHEBI:29033"/>
    </cofactor>
    <text evidence="2">Binds 1 Fe(2+) ion.</text>
</comment>
<dbReference type="PRINTS" id="PR01576">
    <property type="entry name" value="PDEFORMYLASE"/>
</dbReference>
<comment type="catalytic activity">
    <reaction evidence="2">
        <text>N-terminal N-formyl-L-methionyl-[peptide] + H2O = N-terminal L-methionyl-[peptide] + formate</text>
        <dbReference type="Rhea" id="RHEA:24420"/>
        <dbReference type="Rhea" id="RHEA-COMP:10639"/>
        <dbReference type="Rhea" id="RHEA-COMP:10640"/>
        <dbReference type="ChEBI" id="CHEBI:15377"/>
        <dbReference type="ChEBI" id="CHEBI:15740"/>
        <dbReference type="ChEBI" id="CHEBI:49298"/>
        <dbReference type="ChEBI" id="CHEBI:64731"/>
        <dbReference type="EC" id="3.5.1.88"/>
    </reaction>
</comment>
<keyword evidence="2" id="KW-0648">Protein biosynthesis</keyword>
<evidence type="ECO:0000256" key="2">
    <source>
        <dbReference type="HAMAP-Rule" id="MF_00163"/>
    </source>
</evidence>
<evidence type="ECO:0000313" key="4">
    <source>
        <dbReference type="Proteomes" id="UP000476338"/>
    </source>
</evidence>
<name>A0A6L5WJ59_9BACT</name>
<dbReference type="EC" id="3.5.1.88" evidence="2"/>
<dbReference type="EMBL" id="VWSJ01000001">
    <property type="protein sequence ID" value="MSN95761.1"/>
    <property type="molecule type" value="Genomic_DNA"/>
</dbReference>
<comment type="similarity">
    <text evidence="1 2">Belongs to the polypeptide deformylase family.</text>
</comment>
<dbReference type="InterPro" id="IPR036821">
    <property type="entry name" value="Peptide_deformylase_sf"/>
</dbReference>
<comment type="function">
    <text evidence="2">Removes the formyl group from the N-terminal Met of newly synthesized proteins. Requires at least a dipeptide for an efficient rate of reaction. N-terminal L-methionine is a prerequisite for activity but the enzyme has broad specificity at other positions.</text>
</comment>
<reference evidence="3 4" key="2">
    <citation type="submission" date="2020-03" db="EMBL/GenBank/DDBJ databases">
        <title>Campylobacter portucalensis sp. nov., a new species of Campylobacter isolated from the reproductive tract of bulls.</title>
        <authorList>
            <person name="Silva M.F."/>
            <person name="Pereira G."/>
            <person name="Carneiro C."/>
            <person name="Hemphill A."/>
            <person name="Mateus L."/>
            <person name="Lopes-Da-Costa L."/>
            <person name="Silva E."/>
        </authorList>
    </citation>
    <scope>NUCLEOTIDE SEQUENCE [LARGE SCALE GENOMIC DNA]</scope>
    <source>
        <strain evidence="3 4">FMV-PI01</strain>
    </source>
</reference>
<accession>A0A6L5WJ59</accession>
<dbReference type="CDD" id="cd00487">
    <property type="entry name" value="Pep_deformylase"/>
    <property type="match status" value="1"/>
</dbReference>
<dbReference type="NCBIfam" id="TIGR00079">
    <property type="entry name" value="pept_deformyl"/>
    <property type="match status" value="1"/>
</dbReference>
<proteinExistence type="inferred from homology"/>
<comment type="caution">
    <text evidence="3">The sequence shown here is derived from an EMBL/GenBank/DDBJ whole genome shotgun (WGS) entry which is preliminary data.</text>
</comment>
<dbReference type="GO" id="GO:0042586">
    <property type="term" value="F:peptide deformylase activity"/>
    <property type="evidence" value="ECO:0007669"/>
    <property type="project" value="UniProtKB-UniRule"/>
</dbReference>
<keyword evidence="2" id="KW-0479">Metal-binding</keyword>
<dbReference type="AlphaFoldDB" id="A0A6L5WJ59"/>
<dbReference type="InterPro" id="IPR023635">
    <property type="entry name" value="Peptide_deformylase"/>
</dbReference>
<sequence length="170" mass="19880">MVLDVLTYPNKKLYENSKIVEKFDDDLHKFLDDMYDTMIAKKGIGLAAIQVGKAIRVLVINLANKDGVQDKSDLLEIINPEILEKDGEIIWEEGCLSVPNFYDEVKRSKNIKIRYQNRFGEFIELEASDLLSVCIQHEMDHLNGHLFIERLGYKQRKNFTKEYQKKQKLK</sequence>
<keyword evidence="2 3" id="KW-0378">Hydrolase</keyword>
<keyword evidence="4" id="KW-1185">Reference proteome</keyword>
<dbReference type="NCBIfam" id="NF001159">
    <property type="entry name" value="PRK00150.1-3"/>
    <property type="match status" value="1"/>
</dbReference>
<feature type="active site" evidence="2">
    <location>
        <position position="138"/>
    </location>
</feature>
<dbReference type="Gene3D" id="3.90.45.10">
    <property type="entry name" value="Peptide deformylase"/>
    <property type="match status" value="1"/>
</dbReference>
<dbReference type="HAMAP" id="MF_00163">
    <property type="entry name" value="Pep_deformylase"/>
    <property type="match status" value="1"/>
</dbReference>
<dbReference type="Proteomes" id="UP000476338">
    <property type="component" value="Unassembled WGS sequence"/>
</dbReference>
<gene>
    <name evidence="2" type="primary">def</name>
    <name evidence="3" type="ORF">F1B92_00880</name>
</gene>
<feature type="binding site" evidence="2">
    <location>
        <position position="141"/>
    </location>
    <ligand>
        <name>Fe cation</name>
        <dbReference type="ChEBI" id="CHEBI:24875"/>
    </ligand>
</feature>
<dbReference type="PANTHER" id="PTHR10458">
    <property type="entry name" value="PEPTIDE DEFORMYLASE"/>
    <property type="match status" value="1"/>
</dbReference>
<dbReference type="GO" id="GO:0006412">
    <property type="term" value="P:translation"/>
    <property type="evidence" value="ECO:0007669"/>
    <property type="project" value="UniProtKB-UniRule"/>
</dbReference>
<dbReference type="RefSeq" id="WP_154570031.1">
    <property type="nucleotide sequence ID" value="NZ_VWSJ01000001.1"/>
</dbReference>
<feature type="binding site" evidence="2">
    <location>
        <position position="95"/>
    </location>
    <ligand>
        <name>Fe cation</name>
        <dbReference type="ChEBI" id="CHEBI:24875"/>
    </ligand>
</feature>
<reference evidence="3 4" key="1">
    <citation type="submission" date="2019-09" db="EMBL/GenBank/DDBJ databases">
        <authorList>
            <person name="Silva M."/>
            <person name="Pereira G."/>
            <person name="Lopes-Da-Costa L."/>
            <person name="Silva E."/>
        </authorList>
    </citation>
    <scope>NUCLEOTIDE SEQUENCE [LARGE SCALE GENOMIC DNA]</scope>
    <source>
        <strain evidence="3 4">FMV-PI01</strain>
    </source>
</reference>
<dbReference type="GO" id="GO:0046872">
    <property type="term" value="F:metal ion binding"/>
    <property type="evidence" value="ECO:0007669"/>
    <property type="project" value="UniProtKB-KW"/>
</dbReference>
<dbReference type="PANTHER" id="PTHR10458:SF22">
    <property type="entry name" value="PEPTIDE DEFORMYLASE"/>
    <property type="match status" value="1"/>
</dbReference>
<dbReference type="PIRSF" id="PIRSF004749">
    <property type="entry name" value="Pep_def"/>
    <property type="match status" value="1"/>
</dbReference>
<keyword evidence="2" id="KW-0408">Iron</keyword>
<dbReference type="Pfam" id="PF01327">
    <property type="entry name" value="Pep_deformylase"/>
    <property type="match status" value="1"/>
</dbReference>
<organism evidence="3 4">
    <name type="scientific">Campylobacter portucalensis</name>
    <dbReference type="NCBI Taxonomy" id="2608384"/>
    <lineage>
        <taxon>Bacteria</taxon>
        <taxon>Pseudomonadati</taxon>
        <taxon>Campylobacterota</taxon>
        <taxon>Epsilonproteobacteria</taxon>
        <taxon>Campylobacterales</taxon>
        <taxon>Campylobacteraceae</taxon>
        <taxon>Campylobacter</taxon>
    </lineage>
</organism>
<evidence type="ECO:0000256" key="1">
    <source>
        <dbReference type="ARBA" id="ARBA00010759"/>
    </source>
</evidence>
<evidence type="ECO:0000313" key="3">
    <source>
        <dbReference type="EMBL" id="MSN95761.1"/>
    </source>
</evidence>
<dbReference type="SUPFAM" id="SSF56420">
    <property type="entry name" value="Peptide deformylase"/>
    <property type="match status" value="1"/>
</dbReference>